<gene>
    <name evidence="2" type="ORF">HNR30_006154</name>
</gene>
<dbReference type="InterPro" id="IPR032710">
    <property type="entry name" value="NTF2-like_dom_sf"/>
</dbReference>
<reference evidence="2 3" key="1">
    <citation type="submission" date="2020-07" db="EMBL/GenBank/DDBJ databases">
        <title>Genomic Encyclopedia of Type Strains, Phase IV (KMG-IV): sequencing the most valuable type-strain genomes for metagenomic binning, comparative biology and taxonomic classification.</title>
        <authorList>
            <person name="Goeker M."/>
        </authorList>
    </citation>
    <scope>NUCLEOTIDE SEQUENCE [LARGE SCALE GENOMIC DNA]</scope>
    <source>
        <strain evidence="2 3">DSM 45533</strain>
    </source>
</reference>
<organism evidence="2 3">
    <name type="scientific">Nonomuraea soli</name>
    <dbReference type="NCBI Taxonomy" id="1032476"/>
    <lineage>
        <taxon>Bacteria</taxon>
        <taxon>Bacillati</taxon>
        <taxon>Actinomycetota</taxon>
        <taxon>Actinomycetes</taxon>
        <taxon>Streptosporangiales</taxon>
        <taxon>Streptosporangiaceae</taxon>
        <taxon>Nonomuraea</taxon>
    </lineage>
</organism>
<evidence type="ECO:0000313" key="2">
    <source>
        <dbReference type="EMBL" id="MBA2894782.1"/>
    </source>
</evidence>
<keyword evidence="2" id="KW-0413">Isomerase</keyword>
<feature type="domain" description="SnoaL-like" evidence="1">
    <location>
        <begin position="9"/>
        <end position="111"/>
    </location>
</feature>
<dbReference type="EMBL" id="JACDUR010000006">
    <property type="protein sequence ID" value="MBA2894782.1"/>
    <property type="molecule type" value="Genomic_DNA"/>
</dbReference>
<evidence type="ECO:0000313" key="3">
    <source>
        <dbReference type="Proteomes" id="UP000530928"/>
    </source>
</evidence>
<dbReference type="Gene3D" id="3.10.450.50">
    <property type="match status" value="1"/>
</dbReference>
<dbReference type="Pfam" id="PF12680">
    <property type="entry name" value="SnoaL_2"/>
    <property type="match status" value="1"/>
</dbReference>
<dbReference type="AlphaFoldDB" id="A0A7W0CPE8"/>
<dbReference type="SUPFAM" id="SSF54427">
    <property type="entry name" value="NTF2-like"/>
    <property type="match status" value="1"/>
</dbReference>
<keyword evidence="3" id="KW-1185">Reference proteome</keyword>
<protein>
    <submittedName>
        <fullName evidence="2">Ketosteroid isomerase-like protein</fullName>
    </submittedName>
</protein>
<dbReference type="RefSeq" id="WP_181613507.1">
    <property type="nucleotide sequence ID" value="NZ_BAABAM010000004.1"/>
</dbReference>
<accession>A0A7W0CPE8</accession>
<comment type="caution">
    <text evidence="2">The sequence shown here is derived from an EMBL/GenBank/DDBJ whole genome shotgun (WGS) entry which is preliminary data.</text>
</comment>
<dbReference type="GO" id="GO:0016853">
    <property type="term" value="F:isomerase activity"/>
    <property type="evidence" value="ECO:0007669"/>
    <property type="project" value="UniProtKB-KW"/>
</dbReference>
<dbReference type="InterPro" id="IPR037401">
    <property type="entry name" value="SnoaL-like"/>
</dbReference>
<evidence type="ECO:0000259" key="1">
    <source>
        <dbReference type="Pfam" id="PF12680"/>
    </source>
</evidence>
<dbReference type="Proteomes" id="UP000530928">
    <property type="component" value="Unassembled WGS sequence"/>
</dbReference>
<sequence>MNDRHVALVRAFFDALSRGDLDAMAALYHPEVSFGDPIFQEVEGRDKVMAMWQLQLGGRGGLRAEFDDVTADDRSATARWRAHYTFTGTGREVDNPIESFFRFEDEQIIRHHDAFDFKHWSRSALGKPAGLILGWTPGFRKSIRDRARQALEEVAWQG</sequence>
<proteinExistence type="predicted"/>
<name>A0A7W0CPE8_9ACTN</name>